<evidence type="ECO:0000256" key="3">
    <source>
        <dbReference type="ARBA" id="ARBA00009789"/>
    </source>
</evidence>
<comment type="catalytic activity">
    <reaction evidence="1 7">
        <text>2-C-methyl-D-erythritol 4-phosphate + CTP + H(+) = 4-CDP-2-C-methyl-D-erythritol + diphosphate</text>
        <dbReference type="Rhea" id="RHEA:13429"/>
        <dbReference type="ChEBI" id="CHEBI:15378"/>
        <dbReference type="ChEBI" id="CHEBI:33019"/>
        <dbReference type="ChEBI" id="CHEBI:37563"/>
        <dbReference type="ChEBI" id="CHEBI:57823"/>
        <dbReference type="ChEBI" id="CHEBI:58262"/>
        <dbReference type="EC" id="2.7.7.60"/>
    </reaction>
</comment>
<feature type="site" description="Transition state stabilizer" evidence="7">
    <location>
        <position position="15"/>
    </location>
</feature>
<dbReference type="GO" id="GO:0050518">
    <property type="term" value="F:2-C-methyl-D-erythritol 4-phosphate cytidylyltransferase activity"/>
    <property type="evidence" value="ECO:0007669"/>
    <property type="project" value="UniProtKB-EC"/>
</dbReference>
<dbReference type="RefSeq" id="WP_205176134.1">
    <property type="nucleotide sequence ID" value="NZ_JAFBDZ010000010.1"/>
</dbReference>
<reference evidence="8 9" key="1">
    <citation type="submission" date="2021-01" db="EMBL/GenBank/DDBJ databases">
        <title>Genomic Encyclopedia of Type Strains, Phase IV (KMG-IV): sequencing the most valuable type-strain genomes for metagenomic binning, comparative biology and taxonomic classification.</title>
        <authorList>
            <person name="Goeker M."/>
        </authorList>
    </citation>
    <scope>NUCLEOTIDE SEQUENCE [LARGE SCALE GENOMIC DNA]</scope>
    <source>
        <strain evidence="8 9">DSM 24834</strain>
    </source>
</reference>
<dbReference type="PANTHER" id="PTHR32125">
    <property type="entry name" value="2-C-METHYL-D-ERYTHRITOL 4-PHOSPHATE CYTIDYLYLTRANSFERASE, CHLOROPLASTIC"/>
    <property type="match status" value="1"/>
</dbReference>
<dbReference type="NCBIfam" id="TIGR00453">
    <property type="entry name" value="ispD"/>
    <property type="match status" value="1"/>
</dbReference>
<dbReference type="InterPro" id="IPR029044">
    <property type="entry name" value="Nucleotide-diphossugar_trans"/>
</dbReference>
<evidence type="ECO:0000256" key="2">
    <source>
        <dbReference type="ARBA" id="ARBA00004787"/>
    </source>
</evidence>
<accession>A0ABS2NKD6</accession>
<dbReference type="Proteomes" id="UP001646157">
    <property type="component" value="Unassembled WGS sequence"/>
</dbReference>
<name>A0ABS2NKD6_9BACI</name>
<dbReference type="InterPro" id="IPR034683">
    <property type="entry name" value="IspD/TarI"/>
</dbReference>
<dbReference type="PROSITE" id="PS01295">
    <property type="entry name" value="ISPD"/>
    <property type="match status" value="1"/>
</dbReference>
<evidence type="ECO:0000256" key="5">
    <source>
        <dbReference type="ARBA" id="ARBA00022695"/>
    </source>
</evidence>
<comment type="similarity">
    <text evidence="3 7">Belongs to the IspD/TarI cytidylyltransferase family. IspD subfamily.</text>
</comment>
<dbReference type="EC" id="2.7.7.60" evidence="7"/>
<evidence type="ECO:0000256" key="6">
    <source>
        <dbReference type="ARBA" id="ARBA00023229"/>
    </source>
</evidence>
<organism evidence="8 9">
    <name type="scientific">Rossellomorea pakistanensis</name>
    <dbReference type="NCBI Taxonomy" id="992288"/>
    <lineage>
        <taxon>Bacteria</taxon>
        <taxon>Bacillati</taxon>
        <taxon>Bacillota</taxon>
        <taxon>Bacilli</taxon>
        <taxon>Bacillales</taxon>
        <taxon>Bacillaceae</taxon>
        <taxon>Rossellomorea</taxon>
    </lineage>
</organism>
<dbReference type="InterPro" id="IPR001228">
    <property type="entry name" value="IspD"/>
</dbReference>
<dbReference type="InterPro" id="IPR050088">
    <property type="entry name" value="IspD/TarI_cytidylyltransf_bact"/>
</dbReference>
<dbReference type="SUPFAM" id="SSF53448">
    <property type="entry name" value="Nucleotide-diphospho-sugar transferases"/>
    <property type="match status" value="1"/>
</dbReference>
<evidence type="ECO:0000256" key="1">
    <source>
        <dbReference type="ARBA" id="ARBA00001282"/>
    </source>
</evidence>
<feature type="site" description="Transition state stabilizer" evidence="7">
    <location>
        <position position="22"/>
    </location>
</feature>
<comment type="function">
    <text evidence="7">Catalyzes the formation of 4-diphosphocytidyl-2-C-methyl-D-erythritol from CTP and 2-C-methyl-D-erythritol 4-phosphate (MEP).</text>
</comment>
<feature type="site" description="Positions MEP for the nucleophilic attack" evidence="7">
    <location>
        <position position="152"/>
    </location>
</feature>
<keyword evidence="5 7" id="KW-0548">Nucleotidyltransferase</keyword>
<dbReference type="HAMAP" id="MF_00108">
    <property type="entry name" value="IspD"/>
    <property type="match status" value="1"/>
</dbReference>
<keyword evidence="9" id="KW-1185">Reference proteome</keyword>
<evidence type="ECO:0000313" key="9">
    <source>
        <dbReference type="Proteomes" id="UP001646157"/>
    </source>
</evidence>
<feature type="site" description="Positions MEP for the nucleophilic attack" evidence="7">
    <location>
        <position position="208"/>
    </location>
</feature>
<dbReference type="EMBL" id="JAFBDZ010000010">
    <property type="protein sequence ID" value="MBM7588331.1"/>
    <property type="molecule type" value="Genomic_DNA"/>
</dbReference>
<dbReference type="CDD" id="cd02516">
    <property type="entry name" value="CDP-ME_synthetase"/>
    <property type="match status" value="1"/>
</dbReference>
<proteinExistence type="inferred from homology"/>
<dbReference type="Pfam" id="PF01128">
    <property type="entry name" value="IspD"/>
    <property type="match status" value="1"/>
</dbReference>
<comment type="pathway">
    <text evidence="2 7">Isoprenoid biosynthesis; isopentenyl diphosphate biosynthesis via DXP pathway; isopentenyl diphosphate from 1-deoxy-D-xylulose 5-phosphate: step 2/6.</text>
</comment>
<dbReference type="InterPro" id="IPR018294">
    <property type="entry name" value="ISPD_synthase_CS"/>
</dbReference>
<protein>
    <recommendedName>
        <fullName evidence="7">2-C-methyl-D-erythritol 4-phosphate cytidylyltransferase</fullName>
        <ecNumber evidence="7">2.7.7.60</ecNumber>
    </recommendedName>
    <alternativeName>
        <fullName evidence="7">4-diphosphocytidyl-2C-methyl-D-erythritol synthase</fullName>
    </alternativeName>
    <alternativeName>
        <fullName evidence="7">MEP cytidylyltransferase</fullName>
        <shortName evidence="7">MCT</shortName>
    </alternativeName>
</protein>
<evidence type="ECO:0000256" key="4">
    <source>
        <dbReference type="ARBA" id="ARBA00022679"/>
    </source>
</evidence>
<gene>
    <name evidence="7" type="primary">ispD</name>
    <name evidence="8" type="ORF">JOC86_004929</name>
</gene>
<dbReference type="Gene3D" id="3.90.550.10">
    <property type="entry name" value="Spore Coat Polysaccharide Biosynthesis Protein SpsA, Chain A"/>
    <property type="match status" value="1"/>
</dbReference>
<dbReference type="PANTHER" id="PTHR32125:SF4">
    <property type="entry name" value="2-C-METHYL-D-ERYTHRITOL 4-PHOSPHATE CYTIDYLYLTRANSFERASE, CHLOROPLASTIC"/>
    <property type="match status" value="1"/>
</dbReference>
<evidence type="ECO:0000313" key="8">
    <source>
        <dbReference type="EMBL" id="MBM7588331.1"/>
    </source>
</evidence>
<keyword evidence="6 7" id="KW-0414">Isoprene biosynthesis</keyword>
<sequence>MNYQVIIPAAGKGKRMRAGKNKLLLQLEDRPVIVHTLQVFEADQDCKQIILSIHPDDKEAFSNLVKDFGLTKVAPFVMGGKERQDSVYNALKTIDEEGIVLVHDGARPFIKKEHIDSLVNRVNIDGAAIAAVPVKDTIKKAANGFVQETVERSSLWMVQTPQAFRVSLLEKAHSKAASDQYFGTDDASLVERLGVKVAVVESDYDNIKLTTPEDLYFAKAIIEKSRKGV</sequence>
<comment type="caution">
    <text evidence="8">The sequence shown here is derived from an EMBL/GenBank/DDBJ whole genome shotgun (WGS) entry which is preliminary data.</text>
</comment>
<evidence type="ECO:0000256" key="7">
    <source>
        <dbReference type="HAMAP-Rule" id="MF_00108"/>
    </source>
</evidence>
<keyword evidence="4 7" id="KW-0808">Transferase</keyword>